<dbReference type="SFLD" id="SFLDS00003">
    <property type="entry name" value="Haloacid_Dehalogenase"/>
    <property type="match status" value="1"/>
</dbReference>
<dbReference type="EMBL" id="QZCH01000001">
    <property type="protein sequence ID" value="RJG51318.1"/>
    <property type="molecule type" value="Genomic_DNA"/>
</dbReference>
<dbReference type="InterPro" id="IPR006439">
    <property type="entry name" value="HAD-SF_hydro_IA"/>
</dbReference>
<dbReference type="Gene3D" id="1.10.150.240">
    <property type="entry name" value="Putative phosphatase, domain 2"/>
    <property type="match status" value="1"/>
</dbReference>
<reference evidence="4 5" key="2">
    <citation type="submission" date="2019-01" db="EMBL/GenBank/DDBJ databases">
        <title>Motilimonas pumilus sp. nov., isolated from the gut of sea cucumber (Apostichopus japonicus).</title>
        <authorList>
            <person name="Wang F.-Q."/>
            <person name="Ren L.-H."/>
            <person name="Lin Y.-W."/>
            <person name="Sun G.-H."/>
            <person name="Du Z.-J."/>
            <person name="Zhao J.-X."/>
            <person name="Liu X.-J."/>
            <person name="Liu L.-J."/>
        </authorList>
    </citation>
    <scope>NUCLEOTIDE SEQUENCE [LARGE SCALE GENOMIC DNA]</scope>
    <source>
        <strain evidence="4 5">PLHSC7-2</strain>
    </source>
</reference>
<accession>A0A418YK10</accession>
<keyword evidence="3" id="KW-0378">Hydrolase</keyword>
<dbReference type="OrthoDB" id="9800058at2"/>
<dbReference type="InterPro" id="IPR036412">
    <property type="entry name" value="HAD-like_sf"/>
</dbReference>
<gene>
    <name evidence="4" type="ORF">D1Z90_00875</name>
</gene>
<sequence length="218" mass="23581">MNVQAAIFDMDGLLLDTERVCMTVFKQACDACDVPFLEQTYLSVIGCNAKGVEQGLRAGYDSLIDYDTLHQAWRERYDAVVKHQAIPVKAGVIALLTWLQQQSIPIAVATSTANEVANIKLRLAGLAPYFVNVTTGCEVAHGKPAPDIYLLAAKRLGVSPQHCIAFEDSNNGVRAAVAAQMTTFQIPDLVAPNEQVLALGHQVMPSLAHVLTHLQQTG</sequence>
<evidence type="ECO:0000313" key="5">
    <source>
        <dbReference type="Proteomes" id="UP000283255"/>
    </source>
</evidence>
<proteinExistence type="inferred from homology"/>
<dbReference type="RefSeq" id="WP_119908865.1">
    <property type="nucleotide sequence ID" value="NZ_QZCH01000001.1"/>
</dbReference>
<protein>
    <submittedName>
        <fullName evidence="4">HAD family phosphatase</fullName>
    </submittedName>
</protein>
<dbReference type="AlphaFoldDB" id="A0A418YK10"/>
<dbReference type="SUPFAM" id="SSF56784">
    <property type="entry name" value="HAD-like"/>
    <property type="match status" value="1"/>
</dbReference>
<dbReference type="GO" id="GO:0016787">
    <property type="term" value="F:hydrolase activity"/>
    <property type="evidence" value="ECO:0007669"/>
    <property type="project" value="UniProtKB-KW"/>
</dbReference>
<dbReference type="PANTHER" id="PTHR18901:SF38">
    <property type="entry name" value="PSEUDOURIDINE-5'-PHOSPHATASE"/>
    <property type="match status" value="1"/>
</dbReference>
<dbReference type="NCBIfam" id="TIGR01509">
    <property type="entry name" value="HAD-SF-IA-v3"/>
    <property type="match status" value="1"/>
</dbReference>
<dbReference type="Proteomes" id="UP000283255">
    <property type="component" value="Unassembled WGS sequence"/>
</dbReference>
<dbReference type="GO" id="GO:0000287">
    <property type="term" value="F:magnesium ion binding"/>
    <property type="evidence" value="ECO:0007669"/>
    <property type="project" value="UniProtKB-ARBA"/>
</dbReference>
<dbReference type="PANTHER" id="PTHR18901">
    <property type="entry name" value="2-DEOXYGLUCOSE-6-PHOSPHATE PHOSPHATASE 2"/>
    <property type="match status" value="1"/>
</dbReference>
<dbReference type="PRINTS" id="PR00413">
    <property type="entry name" value="HADHALOGNASE"/>
</dbReference>
<dbReference type="Gene3D" id="3.40.50.1000">
    <property type="entry name" value="HAD superfamily/HAD-like"/>
    <property type="match status" value="1"/>
</dbReference>
<keyword evidence="2" id="KW-0479">Metal-binding</keyword>
<dbReference type="InterPro" id="IPR023214">
    <property type="entry name" value="HAD_sf"/>
</dbReference>
<name>A0A418YK10_9GAMM</name>
<dbReference type="SFLD" id="SFLDG01129">
    <property type="entry name" value="C1.5:_HAD__Beta-PGM__Phosphata"/>
    <property type="match status" value="1"/>
</dbReference>
<evidence type="ECO:0000256" key="2">
    <source>
        <dbReference type="ARBA" id="ARBA00022723"/>
    </source>
</evidence>
<comment type="similarity">
    <text evidence="1">Belongs to the HAD-like hydrolase superfamily. CbbY/CbbZ/Gph/YieH family.</text>
</comment>
<reference evidence="4 5" key="1">
    <citation type="submission" date="2018-09" db="EMBL/GenBank/DDBJ databases">
        <authorList>
            <person name="Wang F."/>
        </authorList>
    </citation>
    <scope>NUCLEOTIDE SEQUENCE [LARGE SCALE GENOMIC DNA]</scope>
    <source>
        <strain evidence="4 5">PLHSC7-2</strain>
    </source>
</reference>
<keyword evidence="5" id="KW-1185">Reference proteome</keyword>
<dbReference type="InterPro" id="IPR023198">
    <property type="entry name" value="PGP-like_dom2"/>
</dbReference>
<dbReference type="SFLD" id="SFLDG01135">
    <property type="entry name" value="C1.5.6:_HAD__Beta-PGM__Phospha"/>
    <property type="match status" value="1"/>
</dbReference>
<evidence type="ECO:0000256" key="3">
    <source>
        <dbReference type="ARBA" id="ARBA00022801"/>
    </source>
</evidence>
<dbReference type="CDD" id="cd07505">
    <property type="entry name" value="HAD_BPGM-like"/>
    <property type="match status" value="1"/>
</dbReference>
<organism evidence="4 5">
    <name type="scientific">Motilimonas pumila</name>
    <dbReference type="NCBI Taxonomy" id="2303987"/>
    <lineage>
        <taxon>Bacteria</taxon>
        <taxon>Pseudomonadati</taxon>
        <taxon>Pseudomonadota</taxon>
        <taxon>Gammaproteobacteria</taxon>
        <taxon>Alteromonadales</taxon>
        <taxon>Alteromonadales genera incertae sedis</taxon>
        <taxon>Motilimonas</taxon>
    </lineage>
</organism>
<dbReference type="Pfam" id="PF00702">
    <property type="entry name" value="Hydrolase"/>
    <property type="match status" value="1"/>
</dbReference>
<comment type="caution">
    <text evidence="4">The sequence shown here is derived from an EMBL/GenBank/DDBJ whole genome shotgun (WGS) entry which is preliminary data.</text>
</comment>
<dbReference type="FunFam" id="3.40.50.1000:FF:000036">
    <property type="entry name" value="HAD family hydrolase"/>
    <property type="match status" value="1"/>
</dbReference>
<evidence type="ECO:0000256" key="1">
    <source>
        <dbReference type="ARBA" id="ARBA00006171"/>
    </source>
</evidence>
<evidence type="ECO:0000313" key="4">
    <source>
        <dbReference type="EMBL" id="RJG51318.1"/>
    </source>
</evidence>